<keyword evidence="10" id="KW-0999">Mitochondrion inner membrane</keyword>
<evidence type="ECO:0000256" key="1">
    <source>
        <dbReference type="ARBA" id="ARBA00002566"/>
    </source>
</evidence>
<dbReference type="PROSITE" id="PS51002">
    <property type="entry name" value="CYTB_NTER"/>
    <property type="match status" value="1"/>
</dbReference>
<protein>
    <recommendedName>
        <fullName evidence="4 20">Cytochrome b</fullName>
    </recommendedName>
</protein>
<dbReference type="PROSITE" id="PS51003">
    <property type="entry name" value="CYTB_CTER"/>
    <property type="match status" value="1"/>
</dbReference>
<dbReference type="Pfam" id="PF00032">
    <property type="entry name" value="Cytochrom_B_C"/>
    <property type="match status" value="1"/>
</dbReference>
<dbReference type="PIRSF" id="PIRSF038885">
    <property type="entry name" value="COB"/>
    <property type="match status" value="1"/>
</dbReference>
<evidence type="ECO:0000256" key="6">
    <source>
        <dbReference type="ARBA" id="ARBA00022617"/>
    </source>
</evidence>
<feature type="domain" description="Cytochrome b/b6 C-terminal region profile" evidence="22">
    <location>
        <begin position="210"/>
        <end position="379"/>
    </location>
</feature>
<evidence type="ECO:0000256" key="18">
    <source>
        <dbReference type="PIRSR" id="PIRSR038885-1"/>
    </source>
</evidence>
<feature type="binding site" description="axial binding residue" evidence="19">
    <location>
        <position position="196"/>
    </location>
    <ligand>
        <name>heme b</name>
        <dbReference type="ChEBI" id="CHEBI:60344"/>
        <label>b566</label>
    </ligand>
    <ligandPart>
        <name>Fe</name>
        <dbReference type="ChEBI" id="CHEBI:18248"/>
    </ligandPart>
</feature>
<keyword evidence="9 19" id="KW-0479">Metal-binding</keyword>
<keyword evidence="13 19" id="KW-0408">Iron</keyword>
<comment type="subcellular location">
    <subcellularLocation>
        <location evidence="2">Mitochondrion inner membrane</location>
        <topology evidence="2">Multi-pass membrane protein</topology>
    </subcellularLocation>
</comment>
<evidence type="ECO:0000259" key="22">
    <source>
        <dbReference type="PROSITE" id="PS51003"/>
    </source>
</evidence>
<dbReference type="SUPFAM" id="SSF81648">
    <property type="entry name" value="a domain/subunit of cytochrome bc1 complex (Ubiquinol-cytochrome c reductase)"/>
    <property type="match status" value="1"/>
</dbReference>
<dbReference type="InterPro" id="IPR048259">
    <property type="entry name" value="Cytochrome_b_N_euk/bac"/>
</dbReference>
<feature type="binding site" evidence="18">
    <location>
        <position position="201"/>
    </location>
    <ligand>
        <name>a ubiquinone</name>
        <dbReference type="ChEBI" id="CHEBI:16389"/>
    </ligand>
</feature>
<evidence type="ECO:0000256" key="5">
    <source>
        <dbReference type="ARBA" id="ARBA00022448"/>
    </source>
</evidence>
<keyword evidence="12 20" id="KW-1133">Transmembrane helix</keyword>
<feature type="transmembrane region" description="Helical" evidence="20">
    <location>
        <begin position="288"/>
        <end position="308"/>
    </location>
</feature>
<dbReference type="PANTHER" id="PTHR19271:SF16">
    <property type="entry name" value="CYTOCHROME B"/>
    <property type="match status" value="1"/>
</dbReference>
<feature type="domain" description="Cytochrome b/b6 N-terminal region profile" evidence="21">
    <location>
        <begin position="1"/>
        <end position="209"/>
    </location>
</feature>
<feature type="transmembrane region" description="Helical" evidence="20">
    <location>
        <begin position="177"/>
        <end position="200"/>
    </location>
</feature>
<dbReference type="EMBL" id="FJ446153">
    <property type="protein sequence ID" value="ACR83063.1"/>
    <property type="molecule type" value="Genomic_DNA"/>
</dbReference>
<feature type="binding site" description="axial binding residue" evidence="19">
    <location>
        <position position="83"/>
    </location>
    <ligand>
        <name>heme b</name>
        <dbReference type="ChEBI" id="CHEBI:60344"/>
        <label>b562</label>
    </ligand>
    <ligandPart>
        <name>Fe</name>
        <dbReference type="ChEBI" id="CHEBI:18248"/>
    </ligandPart>
</feature>
<comment type="similarity">
    <text evidence="17 20">Belongs to the cytochrome b family.</text>
</comment>
<evidence type="ECO:0000256" key="9">
    <source>
        <dbReference type="ARBA" id="ARBA00022723"/>
    </source>
</evidence>
<feature type="transmembrane region" description="Helical" evidence="20">
    <location>
        <begin position="140"/>
        <end position="157"/>
    </location>
</feature>
<dbReference type="CDD" id="cd00290">
    <property type="entry name" value="cytochrome_b_C"/>
    <property type="match status" value="1"/>
</dbReference>
<evidence type="ECO:0000256" key="16">
    <source>
        <dbReference type="ARBA" id="ARBA00023136"/>
    </source>
</evidence>
<feature type="transmembrane region" description="Helical" evidence="20">
    <location>
        <begin position="29"/>
        <end position="52"/>
    </location>
</feature>
<feature type="binding site" description="axial binding residue" evidence="19">
    <location>
        <position position="97"/>
    </location>
    <ligand>
        <name>heme b</name>
        <dbReference type="ChEBI" id="CHEBI:60344"/>
        <label>b566</label>
    </ligand>
    <ligandPart>
        <name>Fe</name>
        <dbReference type="ChEBI" id="CHEBI:18248"/>
    </ligandPart>
</feature>
<evidence type="ECO:0000256" key="17">
    <source>
        <dbReference type="ARBA" id="ARBA00061233"/>
    </source>
</evidence>
<evidence type="ECO:0000256" key="7">
    <source>
        <dbReference type="ARBA" id="ARBA00022660"/>
    </source>
</evidence>
<dbReference type="InterPro" id="IPR036150">
    <property type="entry name" value="Cyt_b/b6_C_sf"/>
</dbReference>
<evidence type="ECO:0000256" key="11">
    <source>
        <dbReference type="ARBA" id="ARBA00022982"/>
    </source>
</evidence>
<accession>C6G0X8</accession>
<reference evidence="23" key="1">
    <citation type="journal article" date="2009" name="Mol. Ecol.">
        <title>Biogeography of the livebearing fish Poecilia gillii in Costa Rica: are phylogeographical breaks congruent with fish community boundaries?</title>
        <authorList>
            <person name="Lee J.B."/>
            <person name="Johnson J.B."/>
        </authorList>
    </citation>
    <scope>NUCLEOTIDE SEQUENCE</scope>
</reference>
<keyword evidence="14" id="KW-0830">Ubiquinone</keyword>
<sequence>MANLRKSHPLLKIANNALVDLPAPVNISAWWNFGSLLGLCLIAQILTGLFLAMHYTSDISMAFSSVTHICRDVNYGWLIRNMHANGASLFFICIYLHIGRGLYYGSYLYKETWNIGVILLLLVMMTAFVGYVLPWGQMSFWGATVITNLLSAVPYVGDTLVQWIWGGFSVDNATLTRFFAFHFLLPFIVAAATLVHLIFLHETGSNNPIGLNSDADKISFHPYFSYKDLLGFILLLTALIALALFSPNLLGDPENFTPANPLVTPPHIKPEWYFLFAYAILRSIPNKLGGVLALLASILVLMVIPFLHTSKQRSLTFRPLTQMLFWLLIADVIILTWIGGMPVEHPFIIIGQVASFLYFSLFLFFIPTAALIENKMLEW</sequence>
<evidence type="ECO:0000256" key="8">
    <source>
        <dbReference type="ARBA" id="ARBA00022692"/>
    </source>
</evidence>
<gene>
    <name evidence="23" type="primary">cytb</name>
</gene>
<evidence type="ECO:0000256" key="20">
    <source>
        <dbReference type="RuleBase" id="RU362117"/>
    </source>
</evidence>
<evidence type="ECO:0000313" key="23">
    <source>
        <dbReference type="EMBL" id="ACR83063.1"/>
    </source>
</evidence>
<dbReference type="InterPro" id="IPR016174">
    <property type="entry name" value="Di-haem_cyt_TM"/>
</dbReference>
<evidence type="ECO:0000256" key="4">
    <source>
        <dbReference type="ARBA" id="ARBA00013531"/>
    </source>
</evidence>
<dbReference type="InterPro" id="IPR005798">
    <property type="entry name" value="Cyt_b/b6_C"/>
</dbReference>
<dbReference type="GO" id="GO:0046872">
    <property type="term" value="F:metal ion binding"/>
    <property type="evidence" value="ECO:0007669"/>
    <property type="project" value="UniProtKB-UniRule"/>
</dbReference>
<evidence type="ECO:0000256" key="10">
    <source>
        <dbReference type="ARBA" id="ARBA00022792"/>
    </source>
</evidence>
<dbReference type="Gene3D" id="1.20.810.10">
    <property type="entry name" value="Cytochrome Bc1 Complex, Chain C"/>
    <property type="match status" value="1"/>
</dbReference>
<keyword evidence="5 20" id="KW-0813">Transport</keyword>
<feature type="transmembrane region" description="Helical" evidence="20">
    <location>
        <begin position="347"/>
        <end position="372"/>
    </location>
</feature>
<evidence type="ECO:0000259" key="21">
    <source>
        <dbReference type="PROSITE" id="PS51002"/>
    </source>
</evidence>
<dbReference type="Pfam" id="PF00033">
    <property type="entry name" value="Cytochrome_B"/>
    <property type="match status" value="1"/>
</dbReference>
<evidence type="ECO:0000256" key="15">
    <source>
        <dbReference type="ARBA" id="ARBA00023128"/>
    </source>
</evidence>
<dbReference type="GO" id="GO:0045275">
    <property type="term" value="C:respiratory chain complex III"/>
    <property type="evidence" value="ECO:0007669"/>
    <property type="project" value="InterPro"/>
</dbReference>
<feature type="transmembrane region" description="Helical" evidence="20">
    <location>
        <begin position="320"/>
        <end position="341"/>
    </location>
</feature>
<dbReference type="CDD" id="cd00284">
    <property type="entry name" value="Cytochrome_b_N"/>
    <property type="match status" value="1"/>
</dbReference>
<feature type="transmembrane region" description="Helical" evidence="20">
    <location>
        <begin position="87"/>
        <end position="107"/>
    </location>
</feature>
<evidence type="ECO:0000256" key="13">
    <source>
        <dbReference type="ARBA" id="ARBA00023004"/>
    </source>
</evidence>
<name>C6G0X8_9TELE</name>
<feature type="transmembrane region" description="Helical" evidence="20">
    <location>
        <begin position="229"/>
        <end position="250"/>
    </location>
</feature>
<organism evidence="23">
    <name type="scientific">Poecilia latipinna</name>
    <name type="common">sailfin molly</name>
    <dbReference type="NCBI Taxonomy" id="48699"/>
    <lineage>
        <taxon>Eukaryota</taxon>
        <taxon>Metazoa</taxon>
        <taxon>Chordata</taxon>
        <taxon>Craniata</taxon>
        <taxon>Vertebrata</taxon>
        <taxon>Euteleostomi</taxon>
        <taxon>Actinopterygii</taxon>
        <taxon>Neopterygii</taxon>
        <taxon>Teleostei</taxon>
        <taxon>Neoteleostei</taxon>
        <taxon>Acanthomorphata</taxon>
        <taxon>Ovalentaria</taxon>
        <taxon>Atherinomorphae</taxon>
        <taxon>Cyprinodontiformes</taxon>
        <taxon>Poeciliidae</taxon>
        <taxon>Poeciliinae</taxon>
        <taxon>Poecilia</taxon>
    </lineage>
</organism>
<dbReference type="GO" id="GO:0008121">
    <property type="term" value="F:quinol-cytochrome-c reductase activity"/>
    <property type="evidence" value="ECO:0007669"/>
    <property type="project" value="InterPro"/>
</dbReference>
<comment type="cofactor">
    <cofactor evidence="20">
        <name>heme b</name>
        <dbReference type="ChEBI" id="CHEBI:60344"/>
    </cofactor>
    <text evidence="20">Binds 2 heme groups non-covalently.</text>
</comment>
<proteinExistence type="inferred from homology"/>
<keyword evidence="11 20" id="KW-0249">Electron transport</keyword>
<dbReference type="SUPFAM" id="SSF81342">
    <property type="entry name" value="Transmembrane di-heme cytochromes"/>
    <property type="match status" value="1"/>
</dbReference>
<keyword evidence="16 20" id="KW-0472">Membrane</keyword>
<keyword evidence="15 20" id="KW-0496">Mitochondrion</keyword>
<keyword evidence="6 19" id="KW-0349">Heme</keyword>
<feature type="binding site" description="axial binding residue" evidence="19">
    <location>
        <position position="182"/>
    </location>
    <ligand>
        <name>heme b</name>
        <dbReference type="ChEBI" id="CHEBI:60344"/>
        <label>b562</label>
    </ligand>
    <ligandPart>
        <name>Fe</name>
        <dbReference type="ChEBI" id="CHEBI:18248"/>
    </ligandPart>
</feature>
<dbReference type="InterPro" id="IPR048260">
    <property type="entry name" value="Cytochrome_b_C_euk/bac"/>
</dbReference>
<evidence type="ECO:0000256" key="3">
    <source>
        <dbReference type="ARBA" id="ARBA00011660"/>
    </source>
</evidence>
<dbReference type="GO" id="GO:0016491">
    <property type="term" value="F:oxidoreductase activity"/>
    <property type="evidence" value="ECO:0007669"/>
    <property type="project" value="UniProtKB-UniRule"/>
</dbReference>
<dbReference type="AlphaFoldDB" id="C6G0X8"/>
<keyword evidence="7 20" id="KW-0679">Respiratory chain</keyword>
<feature type="transmembrane region" description="Helical" evidence="20">
    <location>
        <begin position="113"/>
        <end position="133"/>
    </location>
</feature>
<comment type="function">
    <text evidence="1 20">Component of the ubiquinol-cytochrome c reductase complex (complex III or cytochrome b-c1 complex) that is part of the mitochondrial respiratory chain. The b-c1 complex mediates electron transfer from ubiquinol to cytochrome c. Contributes to the generation of a proton gradient across the mitochondrial membrane that is then used for ATP synthesis.</text>
</comment>
<dbReference type="GO" id="GO:0005743">
    <property type="term" value="C:mitochondrial inner membrane"/>
    <property type="evidence" value="ECO:0007669"/>
    <property type="project" value="UniProtKB-SubCell"/>
</dbReference>
<comment type="cofactor">
    <cofactor evidence="19">
        <name>heme</name>
        <dbReference type="ChEBI" id="CHEBI:30413"/>
    </cofactor>
    <text evidence="19">Binds 2 heme groups non-covalently.</text>
</comment>
<keyword evidence="8 20" id="KW-0812">Transmembrane</keyword>
<dbReference type="GO" id="GO:0006122">
    <property type="term" value="P:mitochondrial electron transport, ubiquinol to cytochrome c"/>
    <property type="evidence" value="ECO:0007669"/>
    <property type="project" value="TreeGrafter"/>
</dbReference>
<dbReference type="InterPro" id="IPR005797">
    <property type="entry name" value="Cyt_b/b6_N"/>
</dbReference>
<dbReference type="PANTHER" id="PTHR19271">
    <property type="entry name" value="CYTOCHROME B"/>
    <property type="match status" value="1"/>
</dbReference>
<evidence type="ECO:0000256" key="12">
    <source>
        <dbReference type="ARBA" id="ARBA00022989"/>
    </source>
</evidence>
<comment type="subunit">
    <text evidence="3">The cytochrome bc1 complex contains 3 respiratory subunits (MT-CYB, CYC1 and UQCRFS1), 2 core proteins (UQCRC1 and UQCRC2) and probably 6 low-molecular weight proteins.</text>
</comment>
<dbReference type="FunFam" id="1.20.810.10:FF:000002">
    <property type="entry name" value="Cytochrome b"/>
    <property type="match status" value="1"/>
</dbReference>
<evidence type="ECO:0000256" key="14">
    <source>
        <dbReference type="ARBA" id="ARBA00023075"/>
    </source>
</evidence>
<dbReference type="InterPro" id="IPR030689">
    <property type="entry name" value="Cytochrome_b"/>
</dbReference>
<dbReference type="InterPro" id="IPR027387">
    <property type="entry name" value="Cytb/b6-like_sf"/>
</dbReference>
<evidence type="ECO:0000256" key="2">
    <source>
        <dbReference type="ARBA" id="ARBA00004448"/>
    </source>
</evidence>
<geneLocation type="mitochondrion" evidence="23"/>
<evidence type="ECO:0000256" key="19">
    <source>
        <dbReference type="PIRSR" id="PIRSR038885-2"/>
    </source>
</evidence>